<evidence type="ECO:0000259" key="1">
    <source>
        <dbReference type="SMART" id="SM00060"/>
    </source>
</evidence>
<feature type="domain" description="Fibronectin type-III" evidence="1">
    <location>
        <begin position="492"/>
        <end position="571"/>
    </location>
</feature>
<evidence type="ECO:0000313" key="3">
    <source>
        <dbReference type="Proteomes" id="UP000587527"/>
    </source>
</evidence>
<dbReference type="InterPro" id="IPR058691">
    <property type="entry name" value="Fn3_SaeA_1st"/>
</dbReference>
<dbReference type="EMBL" id="JACHMN010000003">
    <property type="protein sequence ID" value="MBB5872972.1"/>
    <property type="molecule type" value="Genomic_DNA"/>
</dbReference>
<dbReference type="Gene3D" id="2.60.40.10">
    <property type="entry name" value="Immunoglobulins"/>
    <property type="match status" value="1"/>
</dbReference>
<keyword evidence="3" id="KW-1185">Reference proteome</keyword>
<dbReference type="AlphaFoldDB" id="A0A841C1N4"/>
<evidence type="ECO:0000313" key="2">
    <source>
        <dbReference type="EMBL" id="MBB5872972.1"/>
    </source>
</evidence>
<dbReference type="Proteomes" id="UP000587527">
    <property type="component" value="Unassembled WGS sequence"/>
</dbReference>
<dbReference type="GO" id="GO:0005975">
    <property type="term" value="P:carbohydrate metabolic process"/>
    <property type="evidence" value="ECO:0007669"/>
    <property type="project" value="UniProtKB-ARBA"/>
</dbReference>
<dbReference type="RefSeq" id="WP_184843414.1">
    <property type="nucleotide sequence ID" value="NZ_JACHMN010000003.1"/>
</dbReference>
<reference evidence="2 3" key="1">
    <citation type="submission" date="2020-08" db="EMBL/GenBank/DDBJ databases">
        <title>Sequencing the genomes of 1000 actinobacteria strains.</title>
        <authorList>
            <person name="Klenk H.-P."/>
        </authorList>
    </citation>
    <scope>NUCLEOTIDE SEQUENCE [LARGE SCALE GENOMIC DNA]</scope>
    <source>
        <strain evidence="2 3">DSM 45362</strain>
    </source>
</reference>
<dbReference type="InterPro" id="IPR003961">
    <property type="entry name" value="FN3_dom"/>
</dbReference>
<accession>A0A841C1N4</accession>
<sequence length="894" mass="95740">MAFDAARYEREVIGPLRGRRGGLPDMDPRVRYGIDAGMGQREIEEQLRKVRAFWNQKATGAAAHPATKVCRQLLAADDEQKRVVGGRMATREYWDEESAAYAKRAKTAMTALVDELRTAYGGVGLVLRTRLSAIANQKGIPLGEVEAAAGQAKLRVVDPVKLPAESGLDRTAFKSLTDNLAVVGLPTIVQLLHPGLARPFTLTGGFAVSGGSERLDAAAVTAQITAAERAADSPSVRARKAALGVLRTALGQGSDLGQVALFQVAEQLRLSRVDGVPDNIIVGNAVALGMTKQDADLLVSSLPAGTAPVSPATRLRELLAEGRLRTAQQQLASIPAGDGEADELRRLLADADGKVVALLAEADRALAGAAEADAERALRQALALATDDDEITARIRRLPPPPPRDLRVTTEADTSLRWSPPLTGIGGLRYRVVRALDRPPASPQDGVLVGETAETTVVDPGALVARRFGYAVFAAGEAQVWSRAAETTVTVIPPVRDVTVKATQSQVVVSWQVHPAVVSVRVRRTSGRPPSSATEGYPIKASTASFTDTDITERVEYYYSLVAVYHDERLGEVAAEMVLVSAAPRLTARAVENLVVEPIEGSGAQHRVRISWTPQPSVDVRIRRSDAVPSWQVGTELPVTAVGAFGTEVAGAVVTTDNRCVLETEVPAGFHVYVPFAIGGNGAVVGRHVAQGLAAPMRQLRAERLGDRVVLSWVWPDGVGIAEVTWQADGGAQQTTRITRNQYFAESGCRLDVGAVGGDVAVVAVTVGPLGEARSPVLRQPVPGRTGRLAYTVERLPGLRQRWSPQRVLRVTAETACHIDHLVVVARQGQVMPLRAAQGEEIHRWSDLDLGTGEVREFTIDLPAAFRRPYWIRCFVEPPQGVTLTDPPIDQLKV</sequence>
<gene>
    <name evidence="2" type="ORF">F4553_006406</name>
</gene>
<protein>
    <recommendedName>
        <fullName evidence="1">Fibronectin type-III domain-containing protein</fullName>
    </recommendedName>
</protein>
<feature type="domain" description="Fibronectin type-III" evidence="1">
    <location>
        <begin position="400"/>
        <end position="482"/>
    </location>
</feature>
<dbReference type="Pfam" id="PF25832">
    <property type="entry name" value="Fn3_SaeA_2nd"/>
    <property type="match status" value="1"/>
</dbReference>
<name>A0A841C1N4_9ACTN</name>
<comment type="caution">
    <text evidence="2">The sequence shown here is derived from an EMBL/GenBank/DDBJ whole genome shotgun (WGS) entry which is preliminary data.</text>
</comment>
<dbReference type="InterPro" id="IPR013783">
    <property type="entry name" value="Ig-like_fold"/>
</dbReference>
<organism evidence="2 3">
    <name type="scientific">Allocatelliglobosispora scoriae</name>
    <dbReference type="NCBI Taxonomy" id="643052"/>
    <lineage>
        <taxon>Bacteria</taxon>
        <taxon>Bacillati</taxon>
        <taxon>Actinomycetota</taxon>
        <taxon>Actinomycetes</taxon>
        <taxon>Micromonosporales</taxon>
        <taxon>Micromonosporaceae</taxon>
        <taxon>Allocatelliglobosispora</taxon>
    </lineage>
</organism>
<dbReference type="SMART" id="SM00060">
    <property type="entry name" value="FN3"/>
    <property type="match status" value="2"/>
</dbReference>
<proteinExistence type="predicted"/>